<dbReference type="InterPro" id="IPR036291">
    <property type="entry name" value="NAD(P)-bd_dom_sf"/>
</dbReference>
<dbReference type="AlphaFoldDB" id="S3DIJ8"/>
<dbReference type="Gene3D" id="3.40.50.720">
    <property type="entry name" value="NAD(P)-binding Rossmann-like Domain"/>
    <property type="match status" value="1"/>
</dbReference>
<dbReference type="GO" id="GO:0016491">
    <property type="term" value="F:oxidoreductase activity"/>
    <property type="evidence" value="ECO:0007669"/>
    <property type="project" value="UniProtKB-KW"/>
</dbReference>
<dbReference type="PANTHER" id="PTHR47706">
    <property type="entry name" value="NMRA-LIKE FAMILY PROTEIN"/>
    <property type="match status" value="1"/>
</dbReference>
<dbReference type="RefSeq" id="XP_008087692.1">
    <property type="nucleotide sequence ID" value="XM_008089501.1"/>
</dbReference>
<dbReference type="eggNOG" id="ENOG502SAD9">
    <property type="taxonomic scope" value="Eukaryota"/>
</dbReference>
<evidence type="ECO:0000313" key="5">
    <source>
        <dbReference type="EMBL" id="EPE26373.1"/>
    </source>
</evidence>
<dbReference type="OrthoDB" id="9984533at2759"/>
<evidence type="ECO:0000313" key="6">
    <source>
        <dbReference type="Proteomes" id="UP000016922"/>
    </source>
</evidence>
<reference evidence="5 6" key="1">
    <citation type="journal article" date="2013" name="BMC Genomics">
        <title>Genomics-driven discovery of the pneumocandin biosynthetic gene cluster in the fungus Glarea lozoyensis.</title>
        <authorList>
            <person name="Chen L."/>
            <person name="Yue Q."/>
            <person name="Zhang X."/>
            <person name="Xiang M."/>
            <person name="Wang C."/>
            <person name="Li S."/>
            <person name="Che Y."/>
            <person name="Ortiz-Lopez F.J."/>
            <person name="Bills G.F."/>
            <person name="Liu X."/>
            <person name="An Z."/>
        </authorList>
    </citation>
    <scope>NUCLEOTIDE SEQUENCE [LARGE SCALE GENOMIC DNA]</scope>
    <source>
        <strain evidence="6">ATCC 20868 / MF5171</strain>
    </source>
</reference>
<proteinExistence type="inferred from homology"/>
<dbReference type="OMA" id="ANRRVYI"/>
<dbReference type="InterPro" id="IPR045312">
    <property type="entry name" value="PCBER-like"/>
</dbReference>
<dbReference type="InterPro" id="IPR016040">
    <property type="entry name" value="NAD(P)-bd_dom"/>
</dbReference>
<dbReference type="EMBL" id="KE145371">
    <property type="protein sequence ID" value="EPE26373.1"/>
    <property type="molecule type" value="Genomic_DNA"/>
</dbReference>
<dbReference type="KEGG" id="glz:GLAREA_02285"/>
<name>S3DIJ8_GLAL2</name>
<dbReference type="InterPro" id="IPR051609">
    <property type="entry name" value="NmrA/Isoflavone_reductase-like"/>
</dbReference>
<keyword evidence="3" id="KW-0560">Oxidoreductase</keyword>
<feature type="domain" description="NAD(P)-binding" evidence="4">
    <location>
        <begin position="12"/>
        <end position="148"/>
    </location>
</feature>
<evidence type="ECO:0000256" key="3">
    <source>
        <dbReference type="ARBA" id="ARBA00023002"/>
    </source>
</evidence>
<dbReference type="Pfam" id="PF13460">
    <property type="entry name" value="NAD_binding_10"/>
    <property type="match status" value="1"/>
</dbReference>
<dbReference type="SUPFAM" id="SSF51735">
    <property type="entry name" value="NAD(P)-binding Rossmann-fold domains"/>
    <property type="match status" value="1"/>
</dbReference>
<sequence length="303" mass="32591">MSSVIRKVALVGGSGRLGPYLLKALHSDPAFDVTVITRTNSTATFPEGTKLIKVADGYPDDEIVKAFKGQDAVILSLGYQGGQHHAALAEASKKAGVKRLITGWGGNVANQEAMEIFPIGKKVAEDIKALEAMESPEWSWTAICCGLFFDFCLEVGFFGIDALTKTATIWDDGEQKFSVTARPTIGLAVTKVLAHPKETANRRVYISSFQCSLNEILDGYKTITSSEGWNITKVTSEEMVANATENVKKGENVMYSIGRLGLATAVKPGLQADFAAEGILDNQMLGLETNESSHEIIAKVLKA</sequence>
<accession>S3DIJ8</accession>
<evidence type="ECO:0000256" key="2">
    <source>
        <dbReference type="ARBA" id="ARBA00022857"/>
    </source>
</evidence>
<comment type="similarity">
    <text evidence="1">Belongs to the NmrA-type oxidoreductase family. Isoflavone reductase subfamily.</text>
</comment>
<keyword evidence="6" id="KW-1185">Reference proteome</keyword>
<evidence type="ECO:0000259" key="4">
    <source>
        <dbReference type="Pfam" id="PF13460"/>
    </source>
</evidence>
<gene>
    <name evidence="5" type="ORF">GLAREA_02285</name>
</gene>
<dbReference type="HOGENOM" id="CLU_044876_3_3_1"/>
<dbReference type="Proteomes" id="UP000016922">
    <property type="component" value="Unassembled WGS sequence"/>
</dbReference>
<protein>
    <submittedName>
        <fullName evidence="5">NAD(P)-binding Rossmann-fold containing protein</fullName>
    </submittedName>
</protein>
<dbReference type="GeneID" id="19461343"/>
<keyword evidence="2" id="KW-0521">NADP</keyword>
<dbReference type="CDD" id="cd05259">
    <property type="entry name" value="PCBER_SDR_a"/>
    <property type="match status" value="1"/>
</dbReference>
<evidence type="ECO:0000256" key="1">
    <source>
        <dbReference type="ARBA" id="ARBA00005725"/>
    </source>
</evidence>
<dbReference type="Gene3D" id="3.90.25.10">
    <property type="entry name" value="UDP-galactose 4-epimerase, domain 1"/>
    <property type="match status" value="1"/>
</dbReference>
<dbReference type="PANTHER" id="PTHR47706:SF9">
    <property type="entry name" value="NMRA-LIKE DOMAIN-CONTAINING PROTEIN-RELATED"/>
    <property type="match status" value="1"/>
</dbReference>
<organism evidence="5 6">
    <name type="scientific">Glarea lozoyensis (strain ATCC 20868 / MF5171)</name>
    <dbReference type="NCBI Taxonomy" id="1116229"/>
    <lineage>
        <taxon>Eukaryota</taxon>
        <taxon>Fungi</taxon>
        <taxon>Dikarya</taxon>
        <taxon>Ascomycota</taxon>
        <taxon>Pezizomycotina</taxon>
        <taxon>Leotiomycetes</taxon>
        <taxon>Helotiales</taxon>
        <taxon>Helotiaceae</taxon>
        <taxon>Glarea</taxon>
    </lineage>
</organism>